<comment type="caution">
    <text evidence="1">The sequence shown here is derived from an EMBL/GenBank/DDBJ whole genome shotgun (WGS) entry which is preliminary data.</text>
</comment>
<protein>
    <submittedName>
        <fullName evidence="1">Uncharacterized protein</fullName>
    </submittedName>
</protein>
<organism evidence="1 2">
    <name type="scientific">Mycena albidolilacea</name>
    <dbReference type="NCBI Taxonomy" id="1033008"/>
    <lineage>
        <taxon>Eukaryota</taxon>
        <taxon>Fungi</taxon>
        <taxon>Dikarya</taxon>
        <taxon>Basidiomycota</taxon>
        <taxon>Agaricomycotina</taxon>
        <taxon>Agaricomycetes</taxon>
        <taxon>Agaricomycetidae</taxon>
        <taxon>Agaricales</taxon>
        <taxon>Marasmiineae</taxon>
        <taxon>Mycenaceae</taxon>
        <taxon>Mycena</taxon>
    </lineage>
</organism>
<evidence type="ECO:0000313" key="2">
    <source>
        <dbReference type="Proteomes" id="UP001218218"/>
    </source>
</evidence>
<reference evidence="1" key="1">
    <citation type="submission" date="2023-03" db="EMBL/GenBank/DDBJ databases">
        <title>Massive genome expansion in bonnet fungi (Mycena s.s.) driven by repeated elements and novel gene families across ecological guilds.</title>
        <authorList>
            <consortium name="Lawrence Berkeley National Laboratory"/>
            <person name="Harder C.B."/>
            <person name="Miyauchi S."/>
            <person name="Viragh M."/>
            <person name="Kuo A."/>
            <person name="Thoen E."/>
            <person name="Andreopoulos B."/>
            <person name="Lu D."/>
            <person name="Skrede I."/>
            <person name="Drula E."/>
            <person name="Henrissat B."/>
            <person name="Morin E."/>
            <person name="Kohler A."/>
            <person name="Barry K."/>
            <person name="LaButti K."/>
            <person name="Morin E."/>
            <person name="Salamov A."/>
            <person name="Lipzen A."/>
            <person name="Mereny Z."/>
            <person name="Hegedus B."/>
            <person name="Baldrian P."/>
            <person name="Stursova M."/>
            <person name="Weitz H."/>
            <person name="Taylor A."/>
            <person name="Grigoriev I.V."/>
            <person name="Nagy L.G."/>
            <person name="Martin F."/>
            <person name="Kauserud H."/>
        </authorList>
    </citation>
    <scope>NUCLEOTIDE SEQUENCE</scope>
    <source>
        <strain evidence="1">CBHHK002</strain>
    </source>
</reference>
<dbReference type="AlphaFoldDB" id="A0AAD6ZI63"/>
<keyword evidence="2" id="KW-1185">Reference proteome</keyword>
<proteinExistence type="predicted"/>
<name>A0AAD6ZI63_9AGAR</name>
<evidence type="ECO:0000313" key="1">
    <source>
        <dbReference type="EMBL" id="KAJ7323548.1"/>
    </source>
</evidence>
<gene>
    <name evidence="1" type="ORF">DFH08DRAFT_887402</name>
</gene>
<accession>A0AAD6ZI63</accession>
<dbReference type="EMBL" id="JARIHO010000046">
    <property type="protein sequence ID" value="KAJ7323548.1"/>
    <property type="molecule type" value="Genomic_DNA"/>
</dbReference>
<sequence length="274" mass="29786">MLNSERAYVDLLFRASKKYASWDPEVVVRVGDWGRITQGKRGLIFWRRKGTFLKEGNIYLDGKARKHDIPDPLKYDGGASTEGETWVVSQNAEQVDASSSVGGITPAIAQCKVKAAFKFSAGRGAILVMENPTLTCIDPPGALRALLKDTSMRGFVIVSEVHCCSSYARMLTTQEGTTVALGLSVEPAVSGAASASADATWVRNVSSGNFRSQVNKKGERKFYPLFRLVSLTEKATSTGLRGDSYEDTVAPLPDAEPPWNAHLEIVQKPAKSKK</sequence>
<dbReference type="Proteomes" id="UP001218218">
    <property type="component" value="Unassembled WGS sequence"/>
</dbReference>